<name>A0A0J8DCE9_CLOCY</name>
<comment type="caution">
    <text evidence="2">The sequence shown here is derived from an EMBL/GenBank/DDBJ whole genome shotgun (WGS) entry which is preliminary data.</text>
</comment>
<evidence type="ECO:0000313" key="3">
    <source>
        <dbReference type="Proteomes" id="UP000036756"/>
    </source>
</evidence>
<dbReference type="PANTHER" id="PTHR40078:SF1">
    <property type="entry name" value="INTEGRAL MEMBRANE PROTEIN"/>
    <property type="match status" value="1"/>
</dbReference>
<keyword evidence="1" id="KW-0472">Membrane</keyword>
<keyword evidence="3" id="KW-1185">Reference proteome</keyword>
<dbReference type="Proteomes" id="UP000036756">
    <property type="component" value="Unassembled WGS sequence"/>
</dbReference>
<evidence type="ECO:0000256" key="1">
    <source>
        <dbReference type="SAM" id="Phobius"/>
    </source>
</evidence>
<protein>
    <recommendedName>
        <fullName evidence="4">YitT family protein</fullName>
    </recommendedName>
</protein>
<reference evidence="2 3" key="1">
    <citation type="submission" date="2015-06" db="EMBL/GenBank/DDBJ databases">
        <title>Draft genome sequence of the purine-degrading Clostridium cylindrosporum HC-1 (DSM 605).</title>
        <authorList>
            <person name="Poehlein A."/>
            <person name="Schiel-Bengelsdorf B."/>
            <person name="Bengelsdorf F."/>
            <person name="Daniel R."/>
            <person name="Duerre P."/>
        </authorList>
    </citation>
    <scope>NUCLEOTIDE SEQUENCE [LARGE SCALE GENOMIC DNA]</scope>
    <source>
        <strain evidence="2 3">DSM 605</strain>
    </source>
</reference>
<evidence type="ECO:0008006" key="4">
    <source>
        <dbReference type="Google" id="ProtNLM"/>
    </source>
</evidence>
<dbReference type="AlphaFoldDB" id="A0A0J8DCE9"/>
<dbReference type="EMBL" id="LFVU01000026">
    <property type="protein sequence ID" value="KMT21979.1"/>
    <property type="molecule type" value="Genomic_DNA"/>
</dbReference>
<gene>
    <name evidence="2" type="ORF">CLCY_3c02500</name>
</gene>
<dbReference type="STRING" id="1121307.CLCY_3c02500"/>
<feature type="transmembrane region" description="Helical" evidence="1">
    <location>
        <begin position="76"/>
        <end position="96"/>
    </location>
</feature>
<evidence type="ECO:0000313" key="2">
    <source>
        <dbReference type="EMBL" id="KMT21979.1"/>
    </source>
</evidence>
<feature type="transmembrane region" description="Helical" evidence="1">
    <location>
        <begin position="102"/>
        <end position="129"/>
    </location>
</feature>
<sequence length="223" mass="24809">MKKSLLTLLKLFLGLFLYAVGIALTINADLGLSPWDVYHQGLSKLTSITMGQANIVTGLVILIIDWKLGERIGIGTICNMFFIGIFMDLLMLNDVIPVFHSMILRVITMLIGIFIMGIATYFYISVGLGSGPRDGIMVAITKKTNKSVRFVRNSMEFSVLIIGYLLGGSAGIGTLIMVVGVGYSVQFAFKIFKFDVRKLEHKYIDDHVKYLKEKLSEKKNVQV</sequence>
<dbReference type="PATRIC" id="fig|1121307.3.peg.1603"/>
<dbReference type="OrthoDB" id="154912at2"/>
<dbReference type="InterPro" id="IPR038750">
    <property type="entry name" value="YczE/YyaS-like"/>
</dbReference>
<feature type="transmembrane region" description="Helical" evidence="1">
    <location>
        <begin position="45"/>
        <end position="64"/>
    </location>
</feature>
<proteinExistence type="predicted"/>
<dbReference type="Pfam" id="PF19700">
    <property type="entry name" value="DUF6198"/>
    <property type="match status" value="1"/>
</dbReference>
<keyword evidence="1" id="KW-0812">Transmembrane</keyword>
<organism evidence="2 3">
    <name type="scientific">Clostridium cylindrosporum DSM 605</name>
    <dbReference type="NCBI Taxonomy" id="1121307"/>
    <lineage>
        <taxon>Bacteria</taxon>
        <taxon>Bacillati</taxon>
        <taxon>Bacillota</taxon>
        <taxon>Clostridia</taxon>
        <taxon>Eubacteriales</taxon>
        <taxon>Clostridiaceae</taxon>
        <taxon>Clostridium</taxon>
    </lineage>
</organism>
<keyword evidence="1" id="KW-1133">Transmembrane helix</keyword>
<dbReference type="PANTHER" id="PTHR40078">
    <property type="entry name" value="INTEGRAL MEMBRANE PROTEIN-RELATED"/>
    <property type="match status" value="1"/>
</dbReference>
<dbReference type="RefSeq" id="WP_048570617.1">
    <property type="nucleotide sequence ID" value="NZ_LFVU01000026.1"/>
</dbReference>
<accession>A0A0J8DCE9</accession>